<sequence>MACNRVTTDEAAHLAMGKYMEALKDFK</sequence>
<gene>
    <name evidence="1" type="ORF">G2W53_033333</name>
</gene>
<reference evidence="1" key="1">
    <citation type="submission" date="2020-09" db="EMBL/GenBank/DDBJ databases">
        <title>Genome-Enabled Discovery of Anthraquinone Biosynthesis in Senna tora.</title>
        <authorList>
            <person name="Kang S.-H."/>
            <person name="Pandey R.P."/>
            <person name="Lee C.-M."/>
            <person name="Sim J.-S."/>
            <person name="Jeong J.-T."/>
            <person name="Choi B.-S."/>
            <person name="Jung M."/>
            <person name="Ginzburg D."/>
            <person name="Zhao K."/>
            <person name="Won S.Y."/>
            <person name="Oh T.-J."/>
            <person name="Yu Y."/>
            <person name="Kim N.-H."/>
            <person name="Lee O.R."/>
            <person name="Lee T.-H."/>
            <person name="Bashyal P."/>
            <person name="Kim T.-S."/>
            <person name="Lee W.-H."/>
            <person name="Kawkins C."/>
            <person name="Kim C.-K."/>
            <person name="Kim J.S."/>
            <person name="Ahn B.O."/>
            <person name="Rhee S.Y."/>
            <person name="Sohng J.K."/>
        </authorList>
    </citation>
    <scope>NUCLEOTIDE SEQUENCE</scope>
    <source>
        <tissue evidence="1">Leaf</tissue>
    </source>
</reference>
<organism evidence="1 2">
    <name type="scientific">Senna tora</name>
    <dbReference type="NCBI Taxonomy" id="362788"/>
    <lineage>
        <taxon>Eukaryota</taxon>
        <taxon>Viridiplantae</taxon>
        <taxon>Streptophyta</taxon>
        <taxon>Embryophyta</taxon>
        <taxon>Tracheophyta</taxon>
        <taxon>Spermatophyta</taxon>
        <taxon>Magnoliopsida</taxon>
        <taxon>eudicotyledons</taxon>
        <taxon>Gunneridae</taxon>
        <taxon>Pentapetalae</taxon>
        <taxon>rosids</taxon>
        <taxon>fabids</taxon>
        <taxon>Fabales</taxon>
        <taxon>Fabaceae</taxon>
        <taxon>Caesalpinioideae</taxon>
        <taxon>Cassia clade</taxon>
        <taxon>Senna</taxon>
    </lineage>
</organism>
<protein>
    <submittedName>
        <fullName evidence="1">Uncharacterized protein</fullName>
    </submittedName>
</protein>
<evidence type="ECO:0000313" key="2">
    <source>
        <dbReference type="Proteomes" id="UP000634136"/>
    </source>
</evidence>
<comment type="caution">
    <text evidence="1">The sequence shown here is derived from an EMBL/GenBank/DDBJ whole genome shotgun (WGS) entry which is preliminary data.</text>
</comment>
<dbReference type="AlphaFoldDB" id="A0A834T206"/>
<proteinExistence type="predicted"/>
<dbReference type="Proteomes" id="UP000634136">
    <property type="component" value="Unassembled WGS sequence"/>
</dbReference>
<name>A0A834T206_9FABA</name>
<dbReference type="EMBL" id="JAAIUW010000010">
    <property type="protein sequence ID" value="KAF7812357.1"/>
    <property type="molecule type" value="Genomic_DNA"/>
</dbReference>
<accession>A0A834T206</accession>
<evidence type="ECO:0000313" key="1">
    <source>
        <dbReference type="EMBL" id="KAF7812357.1"/>
    </source>
</evidence>
<keyword evidence="2" id="KW-1185">Reference proteome</keyword>